<evidence type="ECO:0000313" key="11">
    <source>
        <dbReference type="Proteomes" id="UP000019402"/>
    </source>
</evidence>
<evidence type="ECO:0000256" key="5">
    <source>
        <dbReference type="ARBA" id="ARBA00022898"/>
    </source>
</evidence>
<comment type="catalytic activity">
    <reaction evidence="6 8">
        <text>(sulfur carrier)-H + L-cysteine = (sulfur carrier)-SH + L-alanine</text>
        <dbReference type="Rhea" id="RHEA:43892"/>
        <dbReference type="Rhea" id="RHEA-COMP:14737"/>
        <dbReference type="Rhea" id="RHEA-COMP:14739"/>
        <dbReference type="ChEBI" id="CHEBI:29917"/>
        <dbReference type="ChEBI" id="CHEBI:35235"/>
        <dbReference type="ChEBI" id="CHEBI:57972"/>
        <dbReference type="ChEBI" id="CHEBI:64428"/>
        <dbReference type="EC" id="2.8.1.7"/>
    </reaction>
</comment>
<dbReference type="InterPro" id="IPR015424">
    <property type="entry name" value="PyrdxlP-dep_Trfase"/>
</dbReference>
<evidence type="ECO:0000256" key="3">
    <source>
        <dbReference type="ARBA" id="ARBA00010447"/>
    </source>
</evidence>
<organism evidence="10 11">
    <name type="scientific">Saccharicrinis fermentans DSM 9555 = JCM 21142</name>
    <dbReference type="NCBI Taxonomy" id="869213"/>
    <lineage>
        <taxon>Bacteria</taxon>
        <taxon>Pseudomonadati</taxon>
        <taxon>Bacteroidota</taxon>
        <taxon>Bacteroidia</taxon>
        <taxon>Marinilabiliales</taxon>
        <taxon>Marinilabiliaceae</taxon>
        <taxon>Saccharicrinis</taxon>
    </lineage>
</organism>
<dbReference type="eggNOG" id="COG0520">
    <property type="taxonomic scope" value="Bacteria"/>
</dbReference>
<dbReference type="SUPFAM" id="SSF53383">
    <property type="entry name" value="PLP-dependent transferases"/>
    <property type="match status" value="1"/>
</dbReference>
<evidence type="ECO:0000256" key="7">
    <source>
        <dbReference type="RuleBase" id="RU004504"/>
    </source>
</evidence>
<comment type="caution">
    <text evidence="10">The sequence shown here is derived from an EMBL/GenBank/DDBJ whole genome shotgun (WGS) entry which is preliminary data.</text>
</comment>
<dbReference type="InterPro" id="IPR015421">
    <property type="entry name" value="PyrdxlP-dep_Trfase_major"/>
</dbReference>
<accession>W7Y625</accession>
<evidence type="ECO:0000313" key="10">
    <source>
        <dbReference type="EMBL" id="GAF03592.1"/>
    </source>
</evidence>
<evidence type="ECO:0000256" key="6">
    <source>
        <dbReference type="ARBA" id="ARBA00050776"/>
    </source>
</evidence>
<dbReference type="AlphaFoldDB" id="W7Y625"/>
<dbReference type="RefSeq" id="WP_304611193.1">
    <property type="nucleotide sequence ID" value="NZ_BAMD01000026.1"/>
</dbReference>
<dbReference type="GO" id="GO:0030170">
    <property type="term" value="F:pyridoxal phosphate binding"/>
    <property type="evidence" value="ECO:0007669"/>
    <property type="project" value="UniProtKB-UniRule"/>
</dbReference>
<dbReference type="EMBL" id="BAMD01000026">
    <property type="protein sequence ID" value="GAF03592.1"/>
    <property type="molecule type" value="Genomic_DNA"/>
</dbReference>
<dbReference type="InterPro" id="IPR016454">
    <property type="entry name" value="Cysteine_dSase"/>
</dbReference>
<evidence type="ECO:0000256" key="4">
    <source>
        <dbReference type="ARBA" id="ARBA00022679"/>
    </source>
</evidence>
<evidence type="ECO:0000256" key="8">
    <source>
        <dbReference type="RuleBase" id="RU004506"/>
    </source>
</evidence>
<sequence>MSKINIHQIREQFPILKCTVYGKPLAYFDNAATTHKPDRVVRKIKEVYESMNSNIHRGVHYLSNQATMAYEQARNKVQIFINAAHSHEVIFTSGATGAINLLANSFADTYLSEGDEIIISHMEHHSNIVPWQMVCKRKKALLKVIPINSHGELLLDEFEKLLSTKTKLVAVTYVSNTLGTVNPIEEIIEKTHANNSLMMVDASQAVQHLKVDVKTMDTDFLVFSGHKIYGPTGTGVLYGKEKLLNEMEPWQGGGEMIKNVSFEQTTYNELPFKFEAGTPNIAGSIALGEAIDFVSELGIENIAEYEDELLNYATEQFLQIPGMRIFGTASKKASVISFLVNDIHPFDMGTLLDKMGLAVRTGHHCTQPIIDYFGIPGTLRASIAVYNTKEEIDRLVAGITKVAQMFG</sequence>
<dbReference type="Gene3D" id="3.40.640.10">
    <property type="entry name" value="Type I PLP-dependent aspartate aminotransferase-like (Major domain)"/>
    <property type="match status" value="1"/>
</dbReference>
<dbReference type="InterPro" id="IPR010970">
    <property type="entry name" value="Cys_dSase_SufS"/>
</dbReference>
<dbReference type="InterPro" id="IPR015422">
    <property type="entry name" value="PyrdxlP-dep_Trfase_small"/>
</dbReference>
<name>W7Y625_9BACT</name>
<comment type="cofactor">
    <cofactor evidence="1 7">
        <name>pyridoxal 5'-phosphate</name>
        <dbReference type="ChEBI" id="CHEBI:597326"/>
    </cofactor>
</comment>
<proteinExistence type="inferred from homology"/>
<dbReference type="STRING" id="869213.GCA_000517085_04379"/>
<dbReference type="GO" id="GO:0031071">
    <property type="term" value="F:cysteine desulfurase activity"/>
    <property type="evidence" value="ECO:0007669"/>
    <property type="project" value="UniProtKB-UniRule"/>
</dbReference>
<dbReference type="GO" id="GO:0006534">
    <property type="term" value="P:cysteine metabolic process"/>
    <property type="evidence" value="ECO:0007669"/>
    <property type="project" value="UniProtKB-UniRule"/>
</dbReference>
<dbReference type="Pfam" id="PF00266">
    <property type="entry name" value="Aminotran_5"/>
    <property type="match status" value="1"/>
</dbReference>
<dbReference type="Proteomes" id="UP000019402">
    <property type="component" value="Unassembled WGS sequence"/>
</dbReference>
<keyword evidence="11" id="KW-1185">Reference proteome</keyword>
<dbReference type="InterPro" id="IPR020578">
    <property type="entry name" value="Aminotrans_V_PyrdxlP_BS"/>
</dbReference>
<evidence type="ECO:0000256" key="2">
    <source>
        <dbReference type="ARBA" id="ARBA00002824"/>
    </source>
</evidence>
<protein>
    <recommendedName>
        <fullName evidence="8">Cysteine desulfurase</fullName>
        <ecNumber evidence="8">2.8.1.7</ecNumber>
    </recommendedName>
</protein>
<dbReference type="PROSITE" id="PS00595">
    <property type="entry name" value="AA_TRANSFER_CLASS_5"/>
    <property type="match status" value="1"/>
</dbReference>
<dbReference type="InterPro" id="IPR000192">
    <property type="entry name" value="Aminotrans_V_dom"/>
</dbReference>
<comment type="similarity">
    <text evidence="3 8">Belongs to the class-V pyridoxal-phosphate-dependent aminotransferase family. Csd subfamily.</text>
</comment>
<dbReference type="PANTHER" id="PTHR43586:SF8">
    <property type="entry name" value="CYSTEINE DESULFURASE 1, CHLOROPLASTIC"/>
    <property type="match status" value="1"/>
</dbReference>
<reference evidence="10 11" key="1">
    <citation type="journal article" date="2014" name="Genome Announc.">
        <title>Draft Genome Sequence of Cytophaga fermentans JCM 21142T, a Facultative Anaerobe Isolated from Marine Mud.</title>
        <authorList>
            <person name="Starns D."/>
            <person name="Oshima K."/>
            <person name="Suda W."/>
            <person name="Iino T."/>
            <person name="Yuki M."/>
            <person name="Inoue J."/>
            <person name="Kitamura K."/>
            <person name="Iida T."/>
            <person name="Darby A."/>
            <person name="Hattori M."/>
            <person name="Ohkuma M."/>
        </authorList>
    </citation>
    <scope>NUCLEOTIDE SEQUENCE [LARGE SCALE GENOMIC DNA]</scope>
    <source>
        <strain evidence="10 11">JCM 21142</strain>
    </source>
</reference>
<dbReference type="EC" id="2.8.1.7" evidence="8"/>
<dbReference type="PANTHER" id="PTHR43586">
    <property type="entry name" value="CYSTEINE DESULFURASE"/>
    <property type="match status" value="1"/>
</dbReference>
<gene>
    <name evidence="10" type="ORF">JCM21142_52270</name>
</gene>
<dbReference type="PIRSF" id="PIRSF005572">
    <property type="entry name" value="NifS"/>
    <property type="match status" value="1"/>
</dbReference>
<dbReference type="Gene3D" id="3.90.1150.10">
    <property type="entry name" value="Aspartate Aminotransferase, domain 1"/>
    <property type="match status" value="1"/>
</dbReference>
<keyword evidence="4 8" id="KW-0808">Transferase</keyword>
<comment type="function">
    <text evidence="2 8">Catalyzes the removal of elemental sulfur and selenium atoms from L-cysteine, L-cystine, L-selenocysteine, and L-selenocystine to produce L-alanine.</text>
</comment>
<evidence type="ECO:0000256" key="1">
    <source>
        <dbReference type="ARBA" id="ARBA00001933"/>
    </source>
</evidence>
<feature type="domain" description="Aminotransferase class V" evidence="9">
    <location>
        <begin position="27"/>
        <end position="395"/>
    </location>
</feature>
<dbReference type="CDD" id="cd06453">
    <property type="entry name" value="SufS_like"/>
    <property type="match status" value="1"/>
</dbReference>
<evidence type="ECO:0000259" key="9">
    <source>
        <dbReference type="Pfam" id="PF00266"/>
    </source>
</evidence>
<keyword evidence="5 8" id="KW-0663">Pyridoxal phosphate</keyword>
<dbReference type="NCBIfam" id="TIGR01979">
    <property type="entry name" value="sufS"/>
    <property type="match status" value="1"/>
</dbReference>